<dbReference type="SUPFAM" id="SSF46894">
    <property type="entry name" value="C-terminal effector domain of the bipartite response regulators"/>
    <property type="match status" value="1"/>
</dbReference>
<evidence type="ECO:0000259" key="1">
    <source>
        <dbReference type="SMART" id="SM00421"/>
    </source>
</evidence>
<feature type="domain" description="HTH luxR-type" evidence="1">
    <location>
        <begin position="277"/>
        <end position="334"/>
    </location>
</feature>
<dbReference type="InterPro" id="IPR036388">
    <property type="entry name" value="WH-like_DNA-bd_sf"/>
</dbReference>
<dbReference type="InterPro" id="IPR051797">
    <property type="entry name" value="TrmB-like"/>
</dbReference>
<organism evidence="2 3">
    <name type="scientific">Streptomyces gardneri</name>
    <dbReference type="NCBI Taxonomy" id="66892"/>
    <lineage>
        <taxon>Bacteria</taxon>
        <taxon>Bacillati</taxon>
        <taxon>Actinomycetota</taxon>
        <taxon>Actinomycetes</taxon>
        <taxon>Kitasatosporales</taxon>
        <taxon>Streptomycetaceae</taxon>
        <taxon>Streptomyces</taxon>
    </lineage>
</organism>
<dbReference type="Proteomes" id="UP000315226">
    <property type="component" value="Unassembled WGS sequence"/>
</dbReference>
<evidence type="ECO:0000313" key="2">
    <source>
        <dbReference type="EMBL" id="GEB62178.1"/>
    </source>
</evidence>
<evidence type="ECO:0000313" key="3">
    <source>
        <dbReference type="Proteomes" id="UP000315226"/>
    </source>
</evidence>
<dbReference type="PANTHER" id="PTHR34293:SF1">
    <property type="entry name" value="HTH-TYPE TRANSCRIPTIONAL REGULATOR TRMBL2"/>
    <property type="match status" value="1"/>
</dbReference>
<dbReference type="GO" id="GO:0003677">
    <property type="term" value="F:DNA binding"/>
    <property type="evidence" value="ECO:0007669"/>
    <property type="project" value="InterPro"/>
</dbReference>
<dbReference type="SMART" id="SM00421">
    <property type="entry name" value="HTH_LUXR"/>
    <property type="match status" value="1"/>
</dbReference>
<keyword evidence="3" id="KW-1185">Reference proteome</keyword>
<comment type="caution">
    <text evidence="2">The sequence shown here is derived from an EMBL/GenBank/DDBJ whole genome shotgun (WGS) entry which is preliminary data.</text>
</comment>
<proteinExistence type="predicted"/>
<dbReference type="GO" id="GO:0006355">
    <property type="term" value="P:regulation of DNA-templated transcription"/>
    <property type="evidence" value="ECO:0007669"/>
    <property type="project" value="InterPro"/>
</dbReference>
<dbReference type="EMBL" id="BJMN01000082">
    <property type="protein sequence ID" value="GEB62178.1"/>
    <property type="molecule type" value="Genomic_DNA"/>
</dbReference>
<dbReference type="PANTHER" id="PTHR34293">
    <property type="entry name" value="HTH-TYPE TRANSCRIPTIONAL REGULATOR TRMBL2"/>
    <property type="match status" value="1"/>
</dbReference>
<protein>
    <recommendedName>
        <fullName evidence="1">HTH luxR-type domain-containing protein</fullName>
    </recommendedName>
</protein>
<name>A0A4Y3RYJ4_9ACTN</name>
<dbReference type="InterPro" id="IPR000792">
    <property type="entry name" value="Tscrpt_reg_LuxR_C"/>
</dbReference>
<gene>
    <name evidence="2" type="ORF">SGA01_77830</name>
</gene>
<accession>A0A4Y3RYJ4</accession>
<reference evidence="2 3" key="1">
    <citation type="submission" date="2019-06" db="EMBL/GenBank/DDBJ databases">
        <title>Whole genome shotgun sequence of Streptomyces gardneri NBRC 12865.</title>
        <authorList>
            <person name="Hosoyama A."/>
            <person name="Uohara A."/>
            <person name="Ohji S."/>
            <person name="Ichikawa N."/>
        </authorList>
    </citation>
    <scope>NUCLEOTIDE SEQUENCE [LARGE SCALE GENOMIC DNA]</scope>
    <source>
        <strain evidence="2 3">NBRC 12865</strain>
    </source>
</reference>
<sequence length="340" mass="37920">MCRLSFGGLEMAVSGMRVLGLSELEESIYRHFLRNPDTTDGDIHLLLRADREAVATAQDRLRELGLLYGTDGQTVCPTDPAIVVDRLTELRLRELHQELQEVTRCRHLVAELRDEQSPALASPQSVERMENVAQIRNRIDDLAFFAREEILSVEPYTVLTPENIAHSRPLDLRCLSRGVRIRSVVLQEALADPLTVGYLRELTAKGAQIRVAEDLSERVLVYDRRTALVPIDPEDTSRGALVAQETGLVSGILALFEKIWCQATDLATITADDEECPGGLAETERDVLKSMCHVGKDEIGARDLGMSVRTYRRHVADLLRVLGASSRPHAALLARERGWI</sequence>
<dbReference type="AlphaFoldDB" id="A0A4Y3RYJ4"/>
<dbReference type="Gene3D" id="1.10.10.10">
    <property type="entry name" value="Winged helix-like DNA-binding domain superfamily/Winged helix DNA-binding domain"/>
    <property type="match status" value="1"/>
</dbReference>
<dbReference type="InterPro" id="IPR016032">
    <property type="entry name" value="Sig_transdc_resp-reg_C-effctor"/>
</dbReference>